<accession>V6LK45</accession>
<dbReference type="VEuPathDB" id="GiardiaDB:SS50377_25377"/>
<proteinExistence type="predicted"/>
<gene>
    <name evidence="1" type="ORF">SS50377_14941</name>
</gene>
<organism evidence="1">
    <name type="scientific">Spironucleus salmonicida</name>
    <dbReference type="NCBI Taxonomy" id="348837"/>
    <lineage>
        <taxon>Eukaryota</taxon>
        <taxon>Metamonada</taxon>
        <taxon>Diplomonadida</taxon>
        <taxon>Hexamitidae</taxon>
        <taxon>Hexamitinae</taxon>
        <taxon>Spironucleus</taxon>
    </lineage>
</organism>
<dbReference type="EMBL" id="KI546101">
    <property type="protein sequence ID" value="EST44922.1"/>
    <property type="molecule type" value="Genomic_DNA"/>
</dbReference>
<protein>
    <submittedName>
        <fullName evidence="1">Uncharacterized protein</fullName>
    </submittedName>
</protein>
<dbReference type="AlphaFoldDB" id="V6LK45"/>
<name>V6LK45_9EUKA</name>
<sequence length="81" mass="9263">MDIQIKIKQQAEKQHQIMNDLTQFISKQEIVDKKASEEVKQFNGESIILPAPRGTVDINQDAKFEKSRGNQVLRIKNLRGG</sequence>
<evidence type="ECO:0000313" key="1">
    <source>
        <dbReference type="EMBL" id="EST44922.1"/>
    </source>
</evidence>
<reference evidence="1" key="1">
    <citation type="journal article" date="2014" name="PLoS Genet.">
        <title>The Genome of Spironucleus salmonicida Highlights a Fish Pathogen Adapted to Fluctuating Environments.</title>
        <authorList>
            <person name="Xu F."/>
            <person name="Jerlstrom-Hultqvist J."/>
            <person name="Einarsson E."/>
            <person name="Astvaldsson A."/>
            <person name="Svard S.G."/>
            <person name="Andersson J.O."/>
        </authorList>
    </citation>
    <scope>NUCLEOTIDE SEQUENCE</scope>
</reference>